<evidence type="ECO:0000313" key="3">
    <source>
        <dbReference type="Proteomes" id="UP001314263"/>
    </source>
</evidence>
<feature type="compositionally biased region" description="Polar residues" evidence="1">
    <location>
        <begin position="132"/>
        <end position="146"/>
    </location>
</feature>
<feature type="region of interest" description="Disordered" evidence="1">
    <location>
        <begin position="1"/>
        <end position="43"/>
    </location>
</feature>
<dbReference type="Proteomes" id="UP001314263">
    <property type="component" value="Unassembled WGS sequence"/>
</dbReference>
<dbReference type="AlphaFoldDB" id="A0AAV1HTX1"/>
<name>A0AAV1HTX1_9CHLO</name>
<organism evidence="2 3">
    <name type="scientific">Coccomyxa viridis</name>
    <dbReference type="NCBI Taxonomy" id="1274662"/>
    <lineage>
        <taxon>Eukaryota</taxon>
        <taxon>Viridiplantae</taxon>
        <taxon>Chlorophyta</taxon>
        <taxon>core chlorophytes</taxon>
        <taxon>Trebouxiophyceae</taxon>
        <taxon>Trebouxiophyceae incertae sedis</taxon>
        <taxon>Coccomyxaceae</taxon>
        <taxon>Coccomyxa</taxon>
    </lineage>
</organism>
<accession>A0AAV1HTX1</accession>
<sequence>MAAASQQSRQQSTSCSSDNDQLGPSMASDASGTWQASKDPSSAYGAPAIARLSEDVASTAVLSATHGIPLSLSNISLYRDDSASAGMTKQAATDRNTGMDTPTSDGMPLREIAVPGAATRPQAIPAQALEAASQSPNMPSAPSLQSWAALESKTASLDAESGAAALAAGLRAGPPLSQQAKDSDDSGNGQRGRPHSTDAQASGEENAPAFWEARRGSSFNSDHVHGSSAALSALAQAYSRQGSPGPVGSAQDAQMAAIERSPLETSRLLRDMAAKIDSHDNLAELALPLEGQPQEPAPGPGPAPGSSPRGQGSKAEKIRTYRGPQHRTVLLDWPSPRHSAPVNPFAQAAEQAGDFGDPALESSSRSASPWSPAAAAAGSEAKSPKSVANLSTRCEAGSCQLPPGAARQEERPADPDGGMAFSSDNSKAARKDSASTTASARAGGRAMAGASSSGALTPQDKSQHRAASVGPAERAHSHTSLRCQPGTPVAPESPGEGAQRGQPLGPVSASAPTSGSMIKSSALEDSARESYSPAELDVIERAWATMGVGSGNMGKPKQLQHLQRQTFAGRDSAASASQVEGPSASGKLQGRASQARLTSRRFDVDVSDERHASNKHIHSRSGRSGLAQQCSPATATDDPSLGSAGLAASRLTATNLTEFDALQRQISRKDRPRSGVHERTHEWLAAAELPLEYEYSAKRAAKWKERCEAYASRAHREPPEAHSAPRQPDKQPNIFKRFLACITIEPW</sequence>
<feature type="region of interest" description="Disordered" evidence="1">
    <location>
        <begin position="280"/>
        <end position="532"/>
    </location>
</feature>
<feature type="region of interest" description="Disordered" evidence="1">
    <location>
        <begin position="710"/>
        <end position="732"/>
    </location>
</feature>
<feature type="compositionally biased region" description="Low complexity" evidence="1">
    <location>
        <begin position="434"/>
        <end position="455"/>
    </location>
</feature>
<feature type="compositionally biased region" description="Low complexity" evidence="1">
    <location>
        <begin position="1"/>
        <end position="17"/>
    </location>
</feature>
<feature type="compositionally biased region" description="Low complexity" evidence="1">
    <location>
        <begin position="227"/>
        <end position="239"/>
    </location>
</feature>
<gene>
    <name evidence="2" type="ORF">CVIRNUC_001134</name>
</gene>
<feature type="compositionally biased region" description="Basic and acidic residues" evidence="1">
    <location>
        <begin position="600"/>
        <end position="612"/>
    </location>
</feature>
<feature type="region of interest" description="Disordered" evidence="1">
    <location>
        <begin position="82"/>
        <end position="259"/>
    </location>
</feature>
<feature type="compositionally biased region" description="Polar residues" evidence="1">
    <location>
        <begin position="85"/>
        <end position="104"/>
    </location>
</feature>
<feature type="compositionally biased region" description="Polar residues" evidence="1">
    <location>
        <begin position="18"/>
        <end position="40"/>
    </location>
</feature>
<evidence type="ECO:0000313" key="2">
    <source>
        <dbReference type="EMBL" id="CAK0739083.1"/>
    </source>
</evidence>
<keyword evidence="3" id="KW-1185">Reference proteome</keyword>
<reference evidence="2 3" key="1">
    <citation type="submission" date="2023-10" db="EMBL/GenBank/DDBJ databases">
        <authorList>
            <person name="Maclean D."/>
            <person name="Macfadyen A."/>
        </authorList>
    </citation>
    <scope>NUCLEOTIDE SEQUENCE [LARGE SCALE GENOMIC DNA]</scope>
</reference>
<feature type="compositionally biased region" description="Pro residues" evidence="1">
    <location>
        <begin position="295"/>
        <end position="305"/>
    </location>
</feature>
<feature type="compositionally biased region" description="Low complexity" evidence="1">
    <location>
        <begin position="155"/>
        <end position="177"/>
    </location>
</feature>
<feature type="compositionally biased region" description="Basic and acidic residues" evidence="1">
    <location>
        <begin position="710"/>
        <end position="720"/>
    </location>
</feature>
<dbReference type="EMBL" id="CAUYUE010000002">
    <property type="protein sequence ID" value="CAK0739083.1"/>
    <property type="molecule type" value="Genomic_DNA"/>
</dbReference>
<feature type="compositionally biased region" description="Low complexity" evidence="1">
    <location>
        <begin position="358"/>
        <end position="386"/>
    </location>
</feature>
<feature type="region of interest" description="Disordered" evidence="1">
    <location>
        <begin position="550"/>
        <end position="646"/>
    </location>
</feature>
<comment type="caution">
    <text evidence="2">The sequence shown here is derived from an EMBL/GenBank/DDBJ whole genome shotgun (WGS) entry which is preliminary data.</text>
</comment>
<evidence type="ECO:0000256" key="1">
    <source>
        <dbReference type="SAM" id="MobiDB-lite"/>
    </source>
</evidence>
<protein>
    <submittedName>
        <fullName evidence="2">Uncharacterized protein</fullName>
    </submittedName>
</protein>
<feature type="compositionally biased region" description="Polar residues" evidence="1">
    <location>
        <begin position="510"/>
        <end position="519"/>
    </location>
</feature>
<proteinExistence type="predicted"/>